<protein>
    <submittedName>
        <fullName evidence="3">Hydrolase</fullName>
    </submittedName>
</protein>
<comment type="caution">
    <text evidence="3">The sequence shown here is derived from an EMBL/GenBank/DDBJ whole genome shotgun (WGS) entry which is preliminary data.</text>
</comment>
<feature type="region of interest" description="Disordered" evidence="1">
    <location>
        <begin position="1"/>
        <end position="72"/>
    </location>
</feature>
<dbReference type="Pfam" id="PF02333">
    <property type="entry name" value="Phytase"/>
    <property type="match status" value="2"/>
</dbReference>
<evidence type="ECO:0000313" key="3">
    <source>
        <dbReference type="EMBL" id="RFU41785.1"/>
    </source>
</evidence>
<dbReference type="EMBL" id="QURH01000187">
    <property type="protein sequence ID" value="RFU41785.1"/>
    <property type="molecule type" value="Genomic_DNA"/>
</dbReference>
<keyword evidence="3" id="KW-0378">Hydrolase</keyword>
<feature type="compositionally biased region" description="Pro residues" evidence="1">
    <location>
        <begin position="1"/>
        <end position="38"/>
    </location>
</feature>
<dbReference type="InterPro" id="IPR011042">
    <property type="entry name" value="6-blade_b-propeller_TolB-like"/>
</dbReference>
<sequence length="448" mass="47578">MHAPAARPPSPPSPRPWPRSPRPSPPPRRRPPTPPPRTPGWRPRTPPNFDDKAGGSANADDPAIWNHPSDRRGDLVIGTLKKAGLAVYDTAGNEIQRLPAPAAPAAGDSPGRFNNVDVVYGWKLGGRKVDVAVVSDRGRDTIRTYVIDPAAARAHQAPLTDVTVPSAPPVFSSSAAEVNEQRTAYGLAAWKGDDGVPYVAVSRRNTTRVGLFRLVATADGKVGYAPVRNVDLPASFALPNGGTWAPCEEPGEDPQVEGMVGDPEHGVLYAAQEDVGIWRIPLGGGRPALVDRVKGYGVPSAYDPQTEECHVTGADPGYGGKNLTADAEGLTIYAKDDGEGYLLASSQGDNTFVAYDREDGNDYLGRFRIAPGTSVDGSEECDGAMVTSAPVGDFKHGLLVVQDGFNAPDETGADGAVRTNTNFKFVDWREVAEPLDLDVAPGDWDPRD</sequence>
<gene>
    <name evidence="3" type="ORF">DZF91_10010</name>
</gene>
<dbReference type="AlphaFoldDB" id="A0A372JP24"/>
<name>A0A372JP24_9ACTN</name>
<dbReference type="Gene3D" id="2.120.10.30">
    <property type="entry name" value="TolB, C-terminal domain"/>
    <property type="match status" value="1"/>
</dbReference>
<dbReference type="PROSITE" id="PS51662">
    <property type="entry name" value="BP_PHYTASE"/>
    <property type="match status" value="1"/>
</dbReference>
<dbReference type="OrthoDB" id="8696437at2"/>
<accession>A0A372JP24</accession>
<evidence type="ECO:0000313" key="4">
    <source>
        <dbReference type="Proteomes" id="UP000261811"/>
    </source>
</evidence>
<evidence type="ECO:0000259" key="2">
    <source>
        <dbReference type="PROSITE" id="PS51662"/>
    </source>
</evidence>
<feature type="domain" description="BPP" evidence="2">
    <location>
        <begin position="29"/>
        <end position="435"/>
    </location>
</feature>
<keyword evidence="4" id="KW-1185">Reference proteome</keyword>
<reference evidence="3 4" key="1">
    <citation type="submission" date="2018-08" db="EMBL/GenBank/DDBJ databases">
        <title>Actinomadura jelena sp. nov., a novel Actinomycete isolated from soil in Chad.</title>
        <authorList>
            <person name="Shi L."/>
        </authorList>
    </citation>
    <scope>NUCLEOTIDE SEQUENCE [LARGE SCALE GENOMIC DNA]</scope>
    <source>
        <strain evidence="3 4">NEAU-G17</strain>
    </source>
</reference>
<organism evidence="3 4">
    <name type="scientific">Actinomadura logoneensis</name>
    <dbReference type="NCBI Taxonomy" id="2293572"/>
    <lineage>
        <taxon>Bacteria</taxon>
        <taxon>Bacillati</taxon>
        <taxon>Actinomycetota</taxon>
        <taxon>Actinomycetes</taxon>
        <taxon>Streptosporangiales</taxon>
        <taxon>Thermomonosporaceae</taxon>
        <taxon>Actinomadura</taxon>
    </lineage>
</organism>
<dbReference type="GO" id="GO:0016158">
    <property type="term" value="F:inositol hexakisphosphate 3-phosphatase activity"/>
    <property type="evidence" value="ECO:0007669"/>
    <property type="project" value="InterPro"/>
</dbReference>
<dbReference type="SUPFAM" id="SSF50956">
    <property type="entry name" value="Thermostable phytase (3-phytase)"/>
    <property type="match status" value="1"/>
</dbReference>
<dbReference type="InterPro" id="IPR003431">
    <property type="entry name" value="B-propeller_Phytase"/>
</dbReference>
<proteinExistence type="predicted"/>
<evidence type="ECO:0000256" key="1">
    <source>
        <dbReference type="SAM" id="MobiDB-lite"/>
    </source>
</evidence>
<dbReference type="Proteomes" id="UP000261811">
    <property type="component" value="Unassembled WGS sequence"/>
</dbReference>